<feature type="signal peptide" evidence="1">
    <location>
        <begin position="1"/>
        <end position="22"/>
    </location>
</feature>
<name>A0A316HDL6_9SPHI</name>
<dbReference type="Proteomes" id="UP000245678">
    <property type="component" value="Unassembled WGS sequence"/>
</dbReference>
<protein>
    <submittedName>
        <fullName evidence="2">Uncharacterized protein</fullName>
    </submittedName>
</protein>
<dbReference type="AlphaFoldDB" id="A0A316HDL6"/>
<comment type="caution">
    <text evidence="2">The sequence shown here is derived from an EMBL/GenBank/DDBJ whole genome shotgun (WGS) entry which is preliminary data.</text>
</comment>
<evidence type="ECO:0000256" key="1">
    <source>
        <dbReference type="SAM" id="SignalP"/>
    </source>
</evidence>
<reference evidence="2 3" key="1">
    <citation type="submission" date="2018-05" db="EMBL/GenBank/DDBJ databases">
        <title>Genomic Encyclopedia of Archaeal and Bacterial Type Strains, Phase II (KMG-II): from individual species to whole genera.</title>
        <authorList>
            <person name="Goeker M."/>
        </authorList>
    </citation>
    <scope>NUCLEOTIDE SEQUENCE [LARGE SCALE GENOMIC DNA]</scope>
    <source>
        <strain evidence="2 3">DSM 19975</strain>
    </source>
</reference>
<keyword evidence="1" id="KW-0732">Signal</keyword>
<sequence>MQKRHRKFFYAFLIFNCFLSPACNHKGHEHDAGSPDTNGTKNTVIKTRVNAANYKPLLNLQPYN</sequence>
<organism evidence="2 3">
    <name type="scientific">Mucilaginibacter oryzae</name>
    <dbReference type="NCBI Taxonomy" id="468058"/>
    <lineage>
        <taxon>Bacteria</taxon>
        <taxon>Pseudomonadati</taxon>
        <taxon>Bacteroidota</taxon>
        <taxon>Sphingobacteriia</taxon>
        <taxon>Sphingobacteriales</taxon>
        <taxon>Sphingobacteriaceae</taxon>
        <taxon>Mucilaginibacter</taxon>
    </lineage>
</organism>
<evidence type="ECO:0000313" key="3">
    <source>
        <dbReference type="Proteomes" id="UP000245678"/>
    </source>
</evidence>
<feature type="chain" id="PRO_5016401512" evidence="1">
    <location>
        <begin position="23"/>
        <end position="64"/>
    </location>
</feature>
<gene>
    <name evidence="2" type="ORF">LX99_02341</name>
</gene>
<accession>A0A316HDL6</accession>
<keyword evidence="3" id="KW-1185">Reference proteome</keyword>
<evidence type="ECO:0000313" key="2">
    <source>
        <dbReference type="EMBL" id="PWK78497.1"/>
    </source>
</evidence>
<dbReference type="EMBL" id="QGHA01000003">
    <property type="protein sequence ID" value="PWK78497.1"/>
    <property type="molecule type" value="Genomic_DNA"/>
</dbReference>
<proteinExistence type="predicted"/>